<dbReference type="AlphaFoldDB" id="A0A0A1W4U5"/>
<reference evidence="1 2" key="1">
    <citation type="submission" date="2014-11" db="EMBL/GenBank/DDBJ databases">
        <title>Whole genome shotgun sequence of Sphingomonas parapaucimobilis NBRC 15100.</title>
        <authorList>
            <person name="Katano-Makiyama Y."/>
            <person name="Hosoyama A."/>
            <person name="Hashimoto M."/>
            <person name="Hosoyama Y."/>
            <person name="Noguchi M."/>
            <person name="Numata M."/>
            <person name="Tsuchikane K."/>
            <person name="Hirakata S."/>
            <person name="Uohara A."/>
            <person name="Shimodaira J."/>
            <person name="Ohji S."/>
            <person name="Ichikawa N."/>
            <person name="Kimura A."/>
            <person name="Yamazoe A."/>
            <person name="Fujita N."/>
        </authorList>
    </citation>
    <scope>NUCLEOTIDE SEQUENCE [LARGE SCALE GENOMIC DNA]</scope>
    <source>
        <strain evidence="1 2">NBRC 15100</strain>
    </source>
</reference>
<sequence>MSRRLTRAAIGSGIALSLLGWGAGRLGEVTLDAIRPDIQAAAVAAHGARMPTFSVHLSIEVRP</sequence>
<evidence type="ECO:0000313" key="1">
    <source>
        <dbReference type="EMBL" id="GAM00187.1"/>
    </source>
</evidence>
<dbReference type="EMBL" id="BBPI01000024">
    <property type="protein sequence ID" value="GAM00187.1"/>
    <property type="molecule type" value="Genomic_DNA"/>
</dbReference>
<proteinExistence type="predicted"/>
<dbReference type="OrthoDB" id="7583596at2"/>
<protein>
    <submittedName>
        <fullName evidence="1">Uncharacterized protein</fullName>
    </submittedName>
</protein>
<gene>
    <name evidence="1" type="ORF">SP5_024_00160</name>
</gene>
<comment type="caution">
    <text evidence="1">The sequence shown here is derived from an EMBL/GenBank/DDBJ whole genome shotgun (WGS) entry which is preliminary data.</text>
</comment>
<organism evidence="1 2">
    <name type="scientific">Sphingomonas parapaucimobilis NBRC 15100</name>
    <dbReference type="NCBI Taxonomy" id="1219049"/>
    <lineage>
        <taxon>Bacteria</taxon>
        <taxon>Pseudomonadati</taxon>
        <taxon>Pseudomonadota</taxon>
        <taxon>Alphaproteobacteria</taxon>
        <taxon>Sphingomonadales</taxon>
        <taxon>Sphingomonadaceae</taxon>
        <taxon>Sphingomonas</taxon>
    </lineage>
</organism>
<dbReference type="Proteomes" id="UP000032305">
    <property type="component" value="Unassembled WGS sequence"/>
</dbReference>
<evidence type="ECO:0000313" key="2">
    <source>
        <dbReference type="Proteomes" id="UP000032305"/>
    </source>
</evidence>
<name>A0A0A1W4U5_9SPHN</name>
<keyword evidence="2" id="KW-1185">Reference proteome</keyword>
<dbReference type="RefSeq" id="WP_042484653.1">
    <property type="nucleotide sequence ID" value="NZ_BBPI01000024.1"/>
</dbReference>
<accession>A0A0A1W4U5</accession>